<accession>A0A0A5FWC1</accession>
<evidence type="ECO:0000256" key="8">
    <source>
        <dbReference type="ARBA" id="ARBA00022643"/>
    </source>
</evidence>
<dbReference type="InterPro" id="IPR050196">
    <property type="entry name" value="Cytochrome_P450_Monoox"/>
</dbReference>
<dbReference type="PRINTS" id="PR00463">
    <property type="entry name" value="EP450I"/>
</dbReference>
<dbReference type="AlphaFoldDB" id="A0A0A5FWC1"/>
<evidence type="ECO:0000313" key="18">
    <source>
        <dbReference type="Proteomes" id="UP000030403"/>
    </source>
</evidence>
<keyword evidence="5" id="KW-0813">Transport</keyword>
<dbReference type="RefSeq" id="WP_051255287.1">
    <property type="nucleotide sequence ID" value="NZ_KE384339.1"/>
</dbReference>
<evidence type="ECO:0000256" key="10">
    <source>
        <dbReference type="ARBA" id="ARBA00022827"/>
    </source>
</evidence>
<keyword evidence="18" id="KW-1185">Reference proteome</keyword>
<keyword evidence="8" id="KW-0288">FMN</keyword>
<evidence type="ECO:0000256" key="7">
    <source>
        <dbReference type="ARBA" id="ARBA00022630"/>
    </source>
</evidence>
<name>A0A0A5FWC1_9BACI</name>
<dbReference type="CDD" id="cd11068">
    <property type="entry name" value="CYP120A1"/>
    <property type="match status" value="1"/>
</dbReference>
<dbReference type="InterPro" id="IPR017972">
    <property type="entry name" value="Cyt_P450_CS"/>
</dbReference>
<evidence type="ECO:0000256" key="11">
    <source>
        <dbReference type="ARBA" id="ARBA00022857"/>
    </source>
</evidence>
<evidence type="ECO:0000256" key="3">
    <source>
        <dbReference type="ARBA" id="ARBA00010018"/>
    </source>
</evidence>
<dbReference type="GO" id="GO:0004497">
    <property type="term" value="F:monooxygenase activity"/>
    <property type="evidence" value="ECO:0007669"/>
    <property type="project" value="UniProtKB-KW"/>
</dbReference>
<evidence type="ECO:0000256" key="15">
    <source>
        <dbReference type="PIRSR" id="PIRSR602401-1"/>
    </source>
</evidence>
<evidence type="ECO:0000256" key="5">
    <source>
        <dbReference type="ARBA" id="ARBA00022448"/>
    </source>
</evidence>
<evidence type="ECO:0000256" key="12">
    <source>
        <dbReference type="ARBA" id="ARBA00023002"/>
    </source>
</evidence>
<dbReference type="Proteomes" id="UP000030403">
    <property type="component" value="Unassembled WGS sequence"/>
</dbReference>
<dbReference type="PANTHER" id="PTHR24291">
    <property type="entry name" value="CYTOCHROME P450 FAMILY 4"/>
    <property type="match status" value="1"/>
</dbReference>
<dbReference type="GO" id="GO:0005506">
    <property type="term" value="F:iron ion binding"/>
    <property type="evidence" value="ECO:0007669"/>
    <property type="project" value="InterPro"/>
</dbReference>
<evidence type="ECO:0000256" key="4">
    <source>
        <dbReference type="ARBA" id="ARBA00010617"/>
    </source>
</evidence>
<comment type="similarity">
    <text evidence="4 16">Belongs to the cytochrome P450 family.</text>
</comment>
<dbReference type="eggNOG" id="COG2124">
    <property type="taxonomic scope" value="Bacteria"/>
</dbReference>
<evidence type="ECO:0000256" key="13">
    <source>
        <dbReference type="ARBA" id="ARBA00023004"/>
    </source>
</evidence>
<evidence type="ECO:0000256" key="2">
    <source>
        <dbReference type="ARBA" id="ARBA00001974"/>
    </source>
</evidence>
<dbReference type="InterPro" id="IPR002401">
    <property type="entry name" value="Cyt_P450_E_grp-I"/>
</dbReference>
<keyword evidence="13 15" id="KW-0408">Iron</keyword>
<comment type="cofactor">
    <cofactor evidence="15">
        <name>heme</name>
        <dbReference type="ChEBI" id="CHEBI:30413"/>
    </cofactor>
</comment>
<gene>
    <name evidence="17" type="ORF">N783_04505</name>
</gene>
<evidence type="ECO:0000256" key="1">
    <source>
        <dbReference type="ARBA" id="ARBA00001917"/>
    </source>
</evidence>
<comment type="similarity">
    <text evidence="3">In the N-terminal section; belongs to the cytochrome P450 family.</text>
</comment>
<dbReference type="InterPro" id="IPR036396">
    <property type="entry name" value="Cyt_P450_sf"/>
</dbReference>
<dbReference type="GO" id="GO:0020037">
    <property type="term" value="F:heme binding"/>
    <property type="evidence" value="ECO:0007669"/>
    <property type="project" value="InterPro"/>
</dbReference>
<keyword evidence="10" id="KW-0274">FAD</keyword>
<keyword evidence="14 16" id="KW-0503">Monooxygenase</keyword>
<dbReference type="SUPFAM" id="SSF48264">
    <property type="entry name" value="Cytochrome P450"/>
    <property type="match status" value="1"/>
</dbReference>
<evidence type="ECO:0000256" key="9">
    <source>
        <dbReference type="ARBA" id="ARBA00022723"/>
    </source>
</evidence>
<dbReference type="InterPro" id="IPR001128">
    <property type="entry name" value="Cyt_P450"/>
</dbReference>
<keyword evidence="9 15" id="KW-0479">Metal-binding</keyword>
<dbReference type="EMBL" id="AVPF01000120">
    <property type="protein sequence ID" value="KGX83328.1"/>
    <property type="molecule type" value="Genomic_DNA"/>
</dbReference>
<proteinExistence type="inferred from homology"/>
<dbReference type="STRING" id="1385511.GCA_000425225_04126"/>
<keyword evidence="7" id="KW-0285">Flavoprotein</keyword>
<dbReference type="Gene3D" id="1.10.630.10">
    <property type="entry name" value="Cytochrome P450"/>
    <property type="match status" value="1"/>
</dbReference>
<evidence type="ECO:0000256" key="6">
    <source>
        <dbReference type="ARBA" id="ARBA00022617"/>
    </source>
</evidence>
<dbReference type="GO" id="GO:0016705">
    <property type="term" value="F:oxidoreductase activity, acting on paired donors, with incorporation or reduction of molecular oxygen"/>
    <property type="evidence" value="ECO:0007669"/>
    <property type="project" value="InterPro"/>
</dbReference>
<keyword evidence="12 16" id="KW-0560">Oxidoreductase</keyword>
<keyword evidence="11" id="KW-0521">NADP</keyword>
<comment type="cofactor">
    <cofactor evidence="1">
        <name>FMN</name>
        <dbReference type="ChEBI" id="CHEBI:58210"/>
    </cofactor>
</comment>
<dbReference type="PRINTS" id="PR00385">
    <property type="entry name" value="P450"/>
</dbReference>
<dbReference type="Pfam" id="PF00067">
    <property type="entry name" value="p450"/>
    <property type="match status" value="1"/>
</dbReference>
<evidence type="ECO:0000256" key="16">
    <source>
        <dbReference type="RuleBase" id="RU000461"/>
    </source>
</evidence>
<organism evidence="17 18">
    <name type="scientific">Pontibacillus marinus BH030004 = DSM 16465</name>
    <dbReference type="NCBI Taxonomy" id="1385511"/>
    <lineage>
        <taxon>Bacteria</taxon>
        <taxon>Bacillati</taxon>
        <taxon>Bacillota</taxon>
        <taxon>Bacilli</taxon>
        <taxon>Bacillales</taxon>
        <taxon>Bacillaceae</taxon>
        <taxon>Pontibacillus</taxon>
    </lineage>
</organism>
<keyword evidence="6 15" id="KW-0349">Heme</keyword>
<feature type="binding site" description="axial binding residue" evidence="15">
    <location>
        <position position="400"/>
    </location>
    <ligand>
        <name>heme</name>
        <dbReference type="ChEBI" id="CHEBI:30413"/>
    </ligand>
    <ligandPart>
        <name>Fe</name>
        <dbReference type="ChEBI" id="CHEBI:18248"/>
    </ligandPart>
</feature>
<comment type="cofactor">
    <cofactor evidence="2">
        <name>FAD</name>
        <dbReference type="ChEBI" id="CHEBI:57692"/>
    </cofactor>
</comment>
<evidence type="ECO:0000256" key="14">
    <source>
        <dbReference type="ARBA" id="ARBA00023033"/>
    </source>
</evidence>
<reference evidence="17 18" key="1">
    <citation type="submission" date="2013-08" db="EMBL/GenBank/DDBJ databases">
        <authorList>
            <person name="Huang J."/>
            <person name="Wang G."/>
        </authorList>
    </citation>
    <scope>NUCLEOTIDE SEQUENCE [LARGE SCALE GENOMIC DNA]</scope>
    <source>
        <strain evidence="17 18">BH030004</strain>
    </source>
</reference>
<dbReference type="PANTHER" id="PTHR24291:SF50">
    <property type="entry name" value="BIFUNCTIONAL ALBAFLAVENONE MONOOXYGENASE_TERPENE SYNTHASE"/>
    <property type="match status" value="1"/>
</dbReference>
<evidence type="ECO:0000313" key="17">
    <source>
        <dbReference type="EMBL" id="KGX83328.1"/>
    </source>
</evidence>
<dbReference type="OrthoDB" id="9789468at2"/>
<comment type="caution">
    <text evidence="17">The sequence shown here is derived from an EMBL/GenBank/DDBJ whole genome shotgun (WGS) entry which is preliminary data.</text>
</comment>
<protein>
    <recommendedName>
        <fullName evidence="19">Cytochrome P450</fullName>
    </recommendedName>
</protein>
<dbReference type="PROSITE" id="PS00086">
    <property type="entry name" value="CYTOCHROME_P450"/>
    <property type="match status" value="1"/>
</dbReference>
<dbReference type="FunFam" id="1.10.630.10:FF:000040">
    <property type="entry name" value="Bifunctional cytochrome P450/NADPH--P450 reductase"/>
    <property type="match status" value="1"/>
</dbReference>
<evidence type="ECO:0008006" key="19">
    <source>
        <dbReference type="Google" id="ProtNLM"/>
    </source>
</evidence>
<sequence length="456" mass="52583">MTRISKLPLPKSYGPLGNLPLLKKGKMVQSFMTLADEYGSIFQFRLPGRVSTIVSDPLLVKELSDESLFTKTIGPALKNVQAFTGDGLFTAESSDPNWYKAHHILRPCFSQKAMKTYHDKMVDITLQLLEKWGTLKSLNVSQDMTRLTLDTIGLCGFNYRFHSLKNDELHPFIASMIRGLEESMKQIQRSSIQRSLMVKTKRQFQKDIQTMFQLVDEVIALRRSSECEGEGDFLSHMLRGRDPNTGENLTDENIRYQIMTLLIAGHETTSGLLSFAIYFLMKNQEKLEKAYEEVDRVFIDDIPTYEQVKQLTYIRKVLQETLRLWPTAPAYAVKALEDTVIGEGIPIHKEQQVMILLPQLHRNKEVWGDDVEAFIPERFEAIKEIPRHAYKPFGNGRRACIGQYFAMHEAALVLGMILKNFELIDKDQYHLKIKEMLTLKPDQFVINVKHREKHLI</sequence>